<dbReference type="GeneID" id="70191387"/>
<proteinExistence type="predicted"/>
<feature type="compositionally biased region" description="Low complexity" evidence="1">
    <location>
        <begin position="598"/>
        <end position="637"/>
    </location>
</feature>
<comment type="caution">
    <text evidence="2">The sequence shown here is derived from an EMBL/GenBank/DDBJ whole genome shotgun (WGS) entry which is preliminary data.</text>
</comment>
<dbReference type="CDD" id="cd06661">
    <property type="entry name" value="GGCT_like"/>
    <property type="match status" value="1"/>
</dbReference>
<feature type="compositionally biased region" description="Polar residues" evidence="1">
    <location>
        <begin position="798"/>
        <end position="809"/>
    </location>
</feature>
<feature type="compositionally biased region" description="Low complexity" evidence="1">
    <location>
        <begin position="33"/>
        <end position="49"/>
    </location>
</feature>
<evidence type="ECO:0000313" key="2">
    <source>
        <dbReference type="EMBL" id="KAH7032816.1"/>
    </source>
</evidence>
<evidence type="ECO:0000313" key="3">
    <source>
        <dbReference type="Proteomes" id="UP000756346"/>
    </source>
</evidence>
<feature type="compositionally biased region" description="Low complexity" evidence="1">
    <location>
        <begin position="135"/>
        <end position="148"/>
    </location>
</feature>
<dbReference type="EMBL" id="JAGTJQ010000004">
    <property type="protein sequence ID" value="KAH7032816.1"/>
    <property type="molecule type" value="Genomic_DNA"/>
</dbReference>
<feature type="compositionally biased region" description="Low complexity" evidence="1">
    <location>
        <begin position="169"/>
        <end position="181"/>
    </location>
</feature>
<sequence>MPRNPRSYIPPGVGKRVTRAETAKAEQDEVQKTQPAQAPQPAQTNNEPARPAATKSQAPNASKKRPGSRKGPPSATNYDRVFRDSALGDADERSVAETLLALSGGSGGSGHGEASLGTTATAAGTSTLPAAAAAATATDYNTTTYSTTQRVKTERPKNFIRKRKRPDATTDATSSATQSAANPDEAQKHKEGETEERETKRARTLTREGLTATVPETAEPQEAASSWNSDSPERRPLTAKRSSLATKTGKGTARAKTKKSNQPPPPATAAATGQGERQTRNSKKAKALPVAKRPLEADEPSTPAKRAKLAISQIMVHSSDEVVMSDKHGVDTIVDSDDEPLSNELEVISESRQVEADIDVLEDSGTPPYGGQSTDWTETRAGGHENVYFFAYDRLMQESRMLREYPDAIPVGVAKIEGWRFCLAGPRRAGTHGPTNGQISSEGYPTIVSYTQEPRDSAERTMPPPLTPRVYGRVYLVPRETFDYLIHDELSTRHAAASLTLSNTVELLQPINTDRDGNEIPLLHTTQQNPNVDDTHVARDPAFAHLSLPLRTVEILGQVQTVYILGEVYHMPERCACPAAMAAGYDVAETRYDQDAQGSGHSDGASSSSSGKGNSNSDGTDTATTLSAQQQQQNTTATALQDKYKELVTDVHFQTLLLRDHERPLLKPVLGAGETQRWAAKGLCTAPVPSAERMLLDLRPRLLATSRIYASSPSALREARRRLARENERKEVMEMERKRARMERINGKIRAMREKKKGKSKDKGKYPAKGTTTLSDKEKQSAVVGQAAHGTEQRPRPSGSTTATQTGTRSGKEVAQATAMESREPAAAAEEGETGDLQPRLRCIAPLEPRYVPPASFGASVPHPVLGRHGRQHASSSTSSVDDYADDDDAGEAEDEDDSDEERGGDGGSSSSSEIQYRALDRITEEQNSLHERYMADLHDAVVEVKLEGLIPVWYIFEDLRAWVPNPRDVI</sequence>
<keyword evidence="3" id="KW-1185">Reference proteome</keyword>
<dbReference type="OrthoDB" id="4778987at2759"/>
<accession>A0A9P9BRE5</accession>
<protein>
    <submittedName>
        <fullName evidence="2">Uncharacterized protein</fullName>
    </submittedName>
</protein>
<feature type="compositionally biased region" description="Low complexity" evidence="1">
    <location>
        <begin position="817"/>
        <end position="829"/>
    </location>
</feature>
<dbReference type="InterPro" id="IPR013024">
    <property type="entry name" value="GGCT-like"/>
</dbReference>
<feature type="compositionally biased region" description="Basic and acidic residues" evidence="1">
    <location>
        <begin position="185"/>
        <end position="201"/>
    </location>
</feature>
<dbReference type="RefSeq" id="XP_046013648.1">
    <property type="nucleotide sequence ID" value="XM_046161841.1"/>
</dbReference>
<dbReference type="Gene3D" id="3.10.490.10">
    <property type="entry name" value="Gamma-glutamyl cyclotransferase-like"/>
    <property type="match status" value="1"/>
</dbReference>
<evidence type="ECO:0000256" key="1">
    <source>
        <dbReference type="SAM" id="MobiDB-lite"/>
    </source>
</evidence>
<feature type="region of interest" description="Disordered" evidence="1">
    <location>
        <begin position="862"/>
        <end position="914"/>
    </location>
</feature>
<feature type="compositionally biased region" description="Basic and acidic residues" evidence="1">
    <location>
        <begin position="18"/>
        <end position="31"/>
    </location>
</feature>
<name>A0A9P9BRE5_9PEZI</name>
<reference evidence="2" key="1">
    <citation type="journal article" date="2021" name="Nat. Commun.">
        <title>Genetic determinants of endophytism in the Arabidopsis root mycobiome.</title>
        <authorList>
            <person name="Mesny F."/>
            <person name="Miyauchi S."/>
            <person name="Thiergart T."/>
            <person name="Pickel B."/>
            <person name="Atanasova L."/>
            <person name="Karlsson M."/>
            <person name="Huettel B."/>
            <person name="Barry K.W."/>
            <person name="Haridas S."/>
            <person name="Chen C."/>
            <person name="Bauer D."/>
            <person name="Andreopoulos W."/>
            <person name="Pangilinan J."/>
            <person name="LaButti K."/>
            <person name="Riley R."/>
            <person name="Lipzen A."/>
            <person name="Clum A."/>
            <person name="Drula E."/>
            <person name="Henrissat B."/>
            <person name="Kohler A."/>
            <person name="Grigoriev I.V."/>
            <person name="Martin F.M."/>
            <person name="Hacquard S."/>
        </authorList>
    </citation>
    <scope>NUCLEOTIDE SEQUENCE</scope>
    <source>
        <strain evidence="2">MPI-CAGE-CH-0230</strain>
    </source>
</reference>
<feature type="region of interest" description="Disordered" evidence="1">
    <location>
        <begin position="1"/>
        <end position="90"/>
    </location>
</feature>
<feature type="region of interest" description="Disordered" evidence="1">
    <location>
        <begin position="747"/>
        <end position="839"/>
    </location>
</feature>
<gene>
    <name evidence="2" type="ORF">B0I36DRAFT_407345</name>
</gene>
<dbReference type="Proteomes" id="UP000756346">
    <property type="component" value="Unassembled WGS sequence"/>
</dbReference>
<feature type="compositionally biased region" description="Acidic residues" evidence="1">
    <location>
        <begin position="883"/>
        <end position="903"/>
    </location>
</feature>
<feature type="compositionally biased region" description="Basic residues" evidence="1">
    <location>
        <begin position="753"/>
        <end position="762"/>
    </location>
</feature>
<feature type="region of interest" description="Disordered" evidence="1">
    <location>
        <begin position="593"/>
        <end position="637"/>
    </location>
</feature>
<feature type="region of interest" description="Disordered" evidence="1">
    <location>
        <begin position="135"/>
        <end position="304"/>
    </location>
</feature>
<organism evidence="2 3">
    <name type="scientific">Microdochium trichocladiopsis</name>
    <dbReference type="NCBI Taxonomy" id="1682393"/>
    <lineage>
        <taxon>Eukaryota</taxon>
        <taxon>Fungi</taxon>
        <taxon>Dikarya</taxon>
        <taxon>Ascomycota</taxon>
        <taxon>Pezizomycotina</taxon>
        <taxon>Sordariomycetes</taxon>
        <taxon>Xylariomycetidae</taxon>
        <taxon>Xylariales</taxon>
        <taxon>Microdochiaceae</taxon>
        <taxon>Microdochium</taxon>
    </lineage>
</organism>
<dbReference type="AlphaFoldDB" id="A0A9P9BRE5"/>